<proteinExistence type="inferred from homology"/>
<evidence type="ECO:0000256" key="7">
    <source>
        <dbReference type="ARBA" id="ARBA00023002"/>
    </source>
</evidence>
<evidence type="ECO:0000259" key="11">
    <source>
        <dbReference type="Pfam" id="PF07992"/>
    </source>
</evidence>
<protein>
    <submittedName>
        <fullName evidence="12">NAD(P)/FAD-dependent oxidoreductase</fullName>
    </submittedName>
</protein>
<evidence type="ECO:0000256" key="5">
    <source>
        <dbReference type="ARBA" id="ARBA00022643"/>
    </source>
</evidence>
<keyword evidence="5" id="KW-0288">FMN</keyword>
<dbReference type="InterPro" id="IPR001155">
    <property type="entry name" value="OxRdtase_FMN_N"/>
</dbReference>
<feature type="domain" description="FAD/NAD(P)-binding" evidence="11">
    <location>
        <begin position="398"/>
        <end position="622"/>
    </location>
</feature>
<comment type="cofactor">
    <cofactor evidence="1">
        <name>FMN</name>
        <dbReference type="ChEBI" id="CHEBI:58210"/>
    </cofactor>
</comment>
<evidence type="ECO:0000256" key="6">
    <source>
        <dbReference type="ARBA" id="ARBA00022723"/>
    </source>
</evidence>
<dbReference type="InterPro" id="IPR023753">
    <property type="entry name" value="FAD/NAD-binding_dom"/>
</dbReference>
<keyword evidence="8" id="KW-0408">Iron</keyword>
<dbReference type="Gene3D" id="3.50.50.60">
    <property type="entry name" value="FAD/NAD(P)-binding domain"/>
    <property type="match status" value="1"/>
</dbReference>
<keyword evidence="9" id="KW-0411">Iron-sulfur</keyword>
<evidence type="ECO:0000256" key="3">
    <source>
        <dbReference type="ARBA" id="ARBA00011048"/>
    </source>
</evidence>
<dbReference type="Pfam" id="PF00724">
    <property type="entry name" value="Oxidored_FMN"/>
    <property type="match status" value="1"/>
</dbReference>
<dbReference type="InterPro" id="IPR036188">
    <property type="entry name" value="FAD/NAD-bd_sf"/>
</dbReference>
<evidence type="ECO:0000256" key="2">
    <source>
        <dbReference type="ARBA" id="ARBA00001966"/>
    </source>
</evidence>
<sequence length="661" mass="71955">MTMFEMKYPHLFTPISLGKTIARNRIFTAPTGWNANDANDQATAEAVAYYELKAKGGAAVVTVGETSIDSVNGKCAPFEMALDNPRAIMNFSVMADAIKKHGALASCELVHPGWIATSSILEGNEVFSSVEVEIHGGTVGMIGGDKKAKAMTEEQILDIIEKFADGALTLKKAGFDMVLIHGGHGWLISQFMSPKFNTRTDKWGGSLENCMRFPIEICKRIKEKCGKDFPIEFRMSADECIPTGYGLEDGIKMAVMLEDYIDILHASVGFHENPVAFHIMCPDMFKSDECNLEYAAAIKKHVSIPVATVGAFNCPDKMEAALASGKADIIEAARAFLADPEMPNKARVGKPEEIKQCIRCYTCFSKVLNKLQFSCAINPQIGNENESKYALPPVSPQKVLIAGGGIGGMEAALEAAKLGHEVILCEKTERLGGVLHCESEVAFKHKLDLYINSQAKKVQNLSGIEVRLNTPVTKELAETIQPDAIICAMGARPVVPTFIKGYDNKNVFGAEEIYYDNDKAGKRVIILGGGLVGCELGIHLAMNGREVTILEMMPALNFGDNILHGRAIMNQISEQNMQLSLETKAVEITEKGVIGETKEGTNLFEADTVIYALGQRPLRNEADEIRFCAPEFHQIGDCNVPANIGEATIAAYYAARNIGRN</sequence>
<dbReference type="InterPro" id="IPR013785">
    <property type="entry name" value="Aldolase_TIM"/>
</dbReference>
<evidence type="ECO:0000313" key="12">
    <source>
        <dbReference type="EMBL" id="UYO64348.1"/>
    </source>
</evidence>
<dbReference type="PANTHER" id="PTHR42917">
    <property type="entry name" value="2,4-DIENOYL-COA REDUCTASE"/>
    <property type="match status" value="1"/>
</dbReference>
<dbReference type="PANTHER" id="PTHR42917:SF2">
    <property type="entry name" value="2,4-DIENOYL-COA REDUCTASE [(2E)-ENOYL-COA-PRODUCING]"/>
    <property type="match status" value="1"/>
</dbReference>
<keyword evidence="13" id="KW-1185">Reference proteome</keyword>
<evidence type="ECO:0000256" key="9">
    <source>
        <dbReference type="ARBA" id="ARBA00023014"/>
    </source>
</evidence>
<dbReference type="Pfam" id="PF07992">
    <property type="entry name" value="Pyr_redox_2"/>
    <property type="match status" value="1"/>
</dbReference>
<evidence type="ECO:0000256" key="1">
    <source>
        <dbReference type="ARBA" id="ARBA00001917"/>
    </source>
</evidence>
<dbReference type="CDD" id="cd02803">
    <property type="entry name" value="OYE_like_FMN_family"/>
    <property type="match status" value="1"/>
</dbReference>
<comment type="cofactor">
    <cofactor evidence="2">
        <name>[4Fe-4S] cluster</name>
        <dbReference type="ChEBI" id="CHEBI:49883"/>
    </cofactor>
</comment>
<dbReference type="Proteomes" id="UP001163550">
    <property type="component" value="Chromosome"/>
</dbReference>
<dbReference type="RefSeq" id="WP_228882105.1">
    <property type="nucleotide sequence ID" value="NZ_CABIIK010000043.1"/>
</dbReference>
<dbReference type="Gene3D" id="3.40.50.720">
    <property type="entry name" value="NAD(P)-binding Rossmann-like Domain"/>
    <property type="match status" value="1"/>
</dbReference>
<keyword evidence="4" id="KW-0285">Flavoprotein</keyword>
<evidence type="ECO:0000259" key="10">
    <source>
        <dbReference type="Pfam" id="PF00724"/>
    </source>
</evidence>
<accession>A0ABY6HL91</accession>
<gene>
    <name evidence="12" type="ORF">LNN31_07990</name>
</gene>
<comment type="similarity">
    <text evidence="3">In the N-terminal section; belongs to the NADH:flavin oxidoreductase/NADH oxidase family.</text>
</comment>
<organism evidence="12 13">
    <name type="scientific">Acetobacterium wieringae</name>
    <dbReference type="NCBI Taxonomy" id="52694"/>
    <lineage>
        <taxon>Bacteria</taxon>
        <taxon>Bacillati</taxon>
        <taxon>Bacillota</taxon>
        <taxon>Clostridia</taxon>
        <taxon>Eubacteriales</taxon>
        <taxon>Eubacteriaceae</taxon>
        <taxon>Acetobacterium</taxon>
    </lineage>
</organism>
<evidence type="ECO:0000256" key="4">
    <source>
        <dbReference type="ARBA" id="ARBA00022630"/>
    </source>
</evidence>
<reference evidence="12" key="1">
    <citation type="submission" date="2021-11" db="EMBL/GenBank/DDBJ databases">
        <title>Isoprene-degrading acetogen.</title>
        <authorList>
            <person name="Yang Y."/>
            <person name="Jin H."/>
            <person name="Yan J."/>
        </authorList>
    </citation>
    <scope>NUCLEOTIDE SEQUENCE</scope>
    <source>
        <strain evidence="12">Berkeley</strain>
    </source>
</reference>
<dbReference type="PRINTS" id="PR00368">
    <property type="entry name" value="FADPNR"/>
</dbReference>
<dbReference type="InterPro" id="IPR051793">
    <property type="entry name" value="NADH:flavin_oxidoreductase"/>
</dbReference>
<name>A0ABY6HL91_9FIRM</name>
<keyword evidence="7" id="KW-0560">Oxidoreductase</keyword>
<evidence type="ECO:0000256" key="8">
    <source>
        <dbReference type="ARBA" id="ARBA00023004"/>
    </source>
</evidence>
<dbReference type="EMBL" id="CP087994">
    <property type="protein sequence ID" value="UYO64348.1"/>
    <property type="molecule type" value="Genomic_DNA"/>
</dbReference>
<feature type="domain" description="NADH:flavin oxidoreductase/NADH oxidase N-terminal" evidence="10">
    <location>
        <begin position="11"/>
        <end position="352"/>
    </location>
</feature>
<dbReference type="Gene3D" id="3.20.20.70">
    <property type="entry name" value="Aldolase class I"/>
    <property type="match status" value="1"/>
</dbReference>
<dbReference type="SUPFAM" id="SSF51395">
    <property type="entry name" value="FMN-linked oxidoreductases"/>
    <property type="match status" value="1"/>
</dbReference>
<evidence type="ECO:0000313" key="13">
    <source>
        <dbReference type="Proteomes" id="UP001163550"/>
    </source>
</evidence>
<keyword evidence="6" id="KW-0479">Metal-binding</keyword>
<dbReference type="SUPFAM" id="SSF51905">
    <property type="entry name" value="FAD/NAD(P)-binding domain"/>
    <property type="match status" value="1"/>
</dbReference>